<dbReference type="SUPFAM" id="SSF52833">
    <property type="entry name" value="Thioredoxin-like"/>
    <property type="match status" value="1"/>
</dbReference>
<evidence type="ECO:0000313" key="12">
    <source>
        <dbReference type="Proteomes" id="UP000322214"/>
    </source>
</evidence>
<accession>A0A5B9PDB1</accession>
<sequence length="105" mass="11169">MAAEFSGENFEAEVINSAKVALVDFYSDGCPPCRALAPLIDELSDELGDTATVGKVNVGNDMDLAMKYGISVVPTILVFKAGEVVERKTGALPKDQLQALIEQHA</sequence>
<dbReference type="NCBIfam" id="TIGR01068">
    <property type="entry name" value="thioredoxin"/>
    <property type="match status" value="1"/>
</dbReference>
<evidence type="ECO:0000313" key="11">
    <source>
        <dbReference type="EMBL" id="QEG24368.1"/>
    </source>
</evidence>
<keyword evidence="4 9" id="KW-1015">Disulfide bond</keyword>
<organism evidence="11 12">
    <name type="scientific">Mariniblastus fucicola</name>
    <dbReference type="NCBI Taxonomy" id="980251"/>
    <lineage>
        <taxon>Bacteria</taxon>
        <taxon>Pseudomonadati</taxon>
        <taxon>Planctomycetota</taxon>
        <taxon>Planctomycetia</taxon>
        <taxon>Pirellulales</taxon>
        <taxon>Pirellulaceae</taxon>
        <taxon>Mariniblastus</taxon>
    </lineage>
</organism>
<dbReference type="InterPro" id="IPR017937">
    <property type="entry name" value="Thioredoxin_CS"/>
</dbReference>
<evidence type="ECO:0000256" key="1">
    <source>
        <dbReference type="ARBA" id="ARBA00008987"/>
    </source>
</evidence>
<keyword evidence="5 9" id="KW-0676">Redox-active center</keyword>
<dbReference type="RefSeq" id="WP_075084154.1">
    <property type="nucleotide sequence ID" value="NZ_CP042912.1"/>
</dbReference>
<keyword evidence="2" id="KW-0813">Transport</keyword>
<feature type="domain" description="Thioredoxin" evidence="10">
    <location>
        <begin position="1"/>
        <end position="105"/>
    </location>
</feature>
<dbReference type="InterPro" id="IPR005746">
    <property type="entry name" value="Thioredoxin"/>
</dbReference>
<feature type="site" description="Contributes to redox potential value" evidence="8">
    <location>
        <position position="31"/>
    </location>
</feature>
<proteinExistence type="inferred from homology"/>
<dbReference type="PROSITE" id="PS51352">
    <property type="entry name" value="THIOREDOXIN_2"/>
    <property type="match status" value="1"/>
</dbReference>
<evidence type="ECO:0000256" key="8">
    <source>
        <dbReference type="PIRSR" id="PIRSR000077-1"/>
    </source>
</evidence>
<dbReference type="InterPro" id="IPR036249">
    <property type="entry name" value="Thioredoxin-like_sf"/>
</dbReference>
<evidence type="ECO:0000256" key="6">
    <source>
        <dbReference type="NCBIfam" id="TIGR01068"/>
    </source>
</evidence>
<dbReference type="AlphaFoldDB" id="A0A5B9PDB1"/>
<evidence type="ECO:0000256" key="5">
    <source>
        <dbReference type="ARBA" id="ARBA00023284"/>
    </source>
</evidence>
<comment type="similarity">
    <text evidence="1 7">Belongs to the thioredoxin family.</text>
</comment>
<dbReference type="InterPro" id="IPR013766">
    <property type="entry name" value="Thioredoxin_domain"/>
</dbReference>
<feature type="disulfide bond" description="Redox-active" evidence="9">
    <location>
        <begin position="30"/>
        <end position="33"/>
    </location>
</feature>
<dbReference type="GO" id="GO:0015035">
    <property type="term" value="F:protein-disulfide reductase activity"/>
    <property type="evidence" value="ECO:0007669"/>
    <property type="project" value="UniProtKB-UniRule"/>
</dbReference>
<dbReference type="Proteomes" id="UP000322214">
    <property type="component" value="Chromosome"/>
</dbReference>
<dbReference type="CDD" id="cd02947">
    <property type="entry name" value="TRX_family"/>
    <property type="match status" value="1"/>
</dbReference>
<dbReference type="STRING" id="980251.GCA_001642875_01284"/>
<keyword evidence="3" id="KW-0249">Electron transport</keyword>
<dbReference type="PANTHER" id="PTHR45663:SF11">
    <property type="entry name" value="GEO12009P1"/>
    <property type="match status" value="1"/>
</dbReference>
<feature type="site" description="Contributes to redox potential value" evidence="8">
    <location>
        <position position="32"/>
    </location>
</feature>
<gene>
    <name evidence="11" type="primary">trxA_5</name>
    <name evidence="11" type="ORF">MFFC18_42870</name>
</gene>
<feature type="site" description="Deprotonates C-terminal active site Cys" evidence="8">
    <location>
        <position position="24"/>
    </location>
</feature>
<dbReference type="OrthoDB" id="9790390at2"/>
<dbReference type="PANTHER" id="PTHR45663">
    <property type="entry name" value="GEO12009P1"/>
    <property type="match status" value="1"/>
</dbReference>
<evidence type="ECO:0000256" key="4">
    <source>
        <dbReference type="ARBA" id="ARBA00023157"/>
    </source>
</evidence>
<evidence type="ECO:0000256" key="7">
    <source>
        <dbReference type="PIRNR" id="PIRNR000077"/>
    </source>
</evidence>
<reference evidence="11 12" key="1">
    <citation type="submission" date="2019-08" db="EMBL/GenBank/DDBJ databases">
        <title>Deep-cultivation of Planctomycetes and their phenomic and genomic characterization uncovers novel biology.</title>
        <authorList>
            <person name="Wiegand S."/>
            <person name="Jogler M."/>
            <person name="Boedeker C."/>
            <person name="Pinto D."/>
            <person name="Vollmers J."/>
            <person name="Rivas-Marin E."/>
            <person name="Kohn T."/>
            <person name="Peeters S.H."/>
            <person name="Heuer A."/>
            <person name="Rast P."/>
            <person name="Oberbeckmann S."/>
            <person name="Bunk B."/>
            <person name="Jeske O."/>
            <person name="Meyerdierks A."/>
            <person name="Storesund J.E."/>
            <person name="Kallscheuer N."/>
            <person name="Luecker S."/>
            <person name="Lage O.M."/>
            <person name="Pohl T."/>
            <person name="Merkel B.J."/>
            <person name="Hornburger P."/>
            <person name="Mueller R.-W."/>
            <person name="Bruemmer F."/>
            <person name="Labrenz M."/>
            <person name="Spormann A.M."/>
            <person name="Op den Camp H."/>
            <person name="Overmann J."/>
            <person name="Amann R."/>
            <person name="Jetten M.S.M."/>
            <person name="Mascher T."/>
            <person name="Medema M.H."/>
            <person name="Devos D.P."/>
            <person name="Kaster A.-K."/>
            <person name="Ovreas L."/>
            <person name="Rohde M."/>
            <person name="Galperin M.Y."/>
            <person name="Jogler C."/>
        </authorList>
    </citation>
    <scope>NUCLEOTIDE SEQUENCE [LARGE SCALE GENOMIC DNA]</scope>
    <source>
        <strain evidence="11 12">FC18</strain>
    </source>
</reference>
<dbReference type="GO" id="GO:0045454">
    <property type="term" value="P:cell redox homeostasis"/>
    <property type="evidence" value="ECO:0007669"/>
    <property type="project" value="TreeGrafter"/>
</dbReference>
<dbReference type="EMBL" id="CP042912">
    <property type="protein sequence ID" value="QEG24368.1"/>
    <property type="molecule type" value="Genomic_DNA"/>
</dbReference>
<evidence type="ECO:0000256" key="3">
    <source>
        <dbReference type="ARBA" id="ARBA00022982"/>
    </source>
</evidence>
<dbReference type="KEGG" id="mff:MFFC18_42870"/>
<name>A0A5B9PDB1_9BACT</name>
<dbReference type="Gene3D" id="3.40.30.10">
    <property type="entry name" value="Glutaredoxin"/>
    <property type="match status" value="1"/>
</dbReference>
<protein>
    <recommendedName>
        <fullName evidence="6 7">Thioredoxin</fullName>
    </recommendedName>
</protein>
<evidence type="ECO:0000256" key="2">
    <source>
        <dbReference type="ARBA" id="ARBA00022448"/>
    </source>
</evidence>
<feature type="active site" description="Nucleophile" evidence="8">
    <location>
        <position position="30"/>
    </location>
</feature>
<dbReference type="PROSITE" id="PS00194">
    <property type="entry name" value="THIOREDOXIN_1"/>
    <property type="match status" value="1"/>
</dbReference>
<dbReference type="GO" id="GO:0005829">
    <property type="term" value="C:cytosol"/>
    <property type="evidence" value="ECO:0007669"/>
    <property type="project" value="TreeGrafter"/>
</dbReference>
<keyword evidence="12" id="KW-1185">Reference proteome</keyword>
<evidence type="ECO:0000259" key="10">
    <source>
        <dbReference type="PROSITE" id="PS51352"/>
    </source>
</evidence>
<evidence type="ECO:0000256" key="9">
    <source>
        <dbReference type="PIRSR" id="PIRSR000077-4"/>
    </source>
</evidence>
<feature type="active site" description="Nucleophile" evidence="8">
    <location>
        <position position="33"/>
    </location>
</feature>
<dbReference type="PIRSF" id="PIRSF000077">
    <property type="entry name" value="Thioredoxin"/>
    <property type="match status" value="1"/>
</dbReference>
<dbReference type="Pfam" id="PF00085">
    <property type="entry name" value="Thioredoxin"/>
    <property type="match status" value="1"/>
</dbReference>